<feature type="binding site" evidence="7">
    <location>
        <position position="188"/>
    </location>
    <ligand>
        <name>S-adenosyl-L-methionine</name>
        <dbReference type="ChEBI" id="CHEBI:59789"/>
    </ligand>
</feature>
<dbReference type="InterPro" id="IPR012263">
    <property type="entry name" value="M_m6A_EcoRV"/>
</dbReference>
<feature type="binding site" evidence="7">
    <location>
        <position position="24"/>
    </location>
    <ligand>
        <name>S-adenosyl-L-methionine</name>
        <dbReference type="ChEBI" id="CHEBI:59789"/>
    </ligand>
</feature>
<feature type="binding site" evidence="7">
    <location>
        <position position="65"/>
    </location>
    <ligand>
        <name>S-adenosyl-L-methionine</name>
        <dbReference type="ChEBI" id="CHEBI:59789"/>
    </ligand>
</feature>
<evidence type="ECO:0000256" key="2">
    <source>
        <dbReference type="ARBA" id="ARBA00011900"/>
    </source>
</evidence>
<dbReference type="PANTHER" id="PTHR30481:SF3">
    <property type="entry name" value="DNA ADENINE METHYLASE"/>
    <property type="match status" value="1"/>
</dbReference>
<gene>
    <name evidence="9" type="primary">mjaIIIM</name>
    <name evidence="9" type="ordered locus">SNE_A00110</name>
</gene>
<reference evidence="9 10" key="1">
    <citation type="journal article" date="2011" name="Mol. Biol. Evol.">
        <title>Unity in variety--the pan-genome of the Chlamydiae.</title>
        <authorList>
            <person name="Collingro A."/>
            <person name="Tischler P."/>
            <person name="Weinmaier T."/>
            <person name="Penz T."/>
            <person name="Heinz E."/>
            <person name="Brunham R.C."/>
            <person name="Read T.D."/>
            <person name="Bavoil P.M."/>
            <person name="Sachse K."/>
            <person name="Kahane S."/>
            <person name="Friedman M.G."/>
            <person name="Rattei T."/>
            <person name="Myers G.S."/>
            <person name="Horn M."/>
        </authorList>
    </citation>
    <scope>NUCLEOTIDE SEQUENCE [LARGE SCALE GENOMIC DNA]</scope>
    <source>
        <strain evidence="10">ATCC VR-1471 / Z</strain>
    </source>
</reference>
<evidence type="ECO:0000313" key="9">
    <source>
        <dbReference type="EMBL" id="CCB87889.1"/>
    </source>
</evidence>
<evidence type="ECO:0000313" key="10">
    <source>
        <dbReference type="Proteomes" id="UP000000496"/>
    </source>
</evidence>
<keyword evidence="5 8" id="KW-0949">S-adenosyl-L-methionine</keyword>
<dbReference type="GO" id="GO:0009007">
    <property type="term" value="F:site-specific DNA-methyltransferase (adenine-specific) activity"/>
    <property type="evidence" value="ECO:0007669"/>
    <property type="project" value="UniProtKB-UniRule"/>
</dbReference>
<dbReference type="OrthoDB" id="9805629at2"/>
<dbReference type="NCBIfam" id="TIGR00571">
    <property type="entry name" value="dam"/>
    <property type="match status" value="1"/>
</dbReference>
<dbReference type="eggNOG" id="COG0338">
    <property type="taxonomic scope" value="Bacteria"/>
</dbReference>
<sequence>MSVELDLFPINSSAKPFIKWAGGKQSLAFTLIDFFPKTFERYYEPFLGGGSVFFSLHPLNACLSDENKWLIDTYTALKENWERVADYLDKMINTEQEFLRIRSVNPWSLNLFERASQFIYLNKTCFRGLFRVNGKGTFNVPYGAYDRRYHDPDNLKAVSKALANVELKCCDFEFGLYGINQHDFVYFDPPYYKLGGYSDFNRYTAKQFREKDHFRLAAICRELDSKRVNWAISNSNTEFVKKLFSG</sequence>
<evidence type="ECO:0000256" key="8">
    <source>
        <dbReference type="RuleBase" id="RU361257"/>
    </source>
</evidence>
<dbReference type="KEGG" id="sng:SNE_A00110"/>
<dbReference type="HOGENOM" id="CLU_063430_0_0_0"/>
<dbReference type="SUPFAM" id="SSF53335">
    <property type="entry name" value="S-adenosyl-L-methionine-dependent methyltransferases"/>
    <property type="match status" value="1"/>
</dbReference>
<accession>F8L508</accession>
<dbReference type="InterPro" id="IPR002052">
    <property type="entry name" value="DNA_methylase_N6_adenine_CS"/>
</dbReference>
<dbReference type="AlphaFoldDB" id="F8L508"/>
<evidence type="ECO:0000256" key="5">
    <source>
        <dbReference type="ARBA" id="ARBA00022691"/>
    </source>
</evidence>
<evidence type="ECO:0000256" key="7">
    <source>
        <dbReference type="PIRSR" id="PIRSR000398-1"/>
    </source>
</evidence>
<dbReference type="Gene3D" id="3.40.50.150">
    <property type="entry name" value="Vaccinia Virus protein VP39"/>
    <property type="match status" value="1"/>
</dbReference>
<dbReference type="InterPro" id="IPR023095">
    <property type="entry name" value="Ade_MeTrfase_dom_2"/>
</dbReference>
<dbReference type="PRINTS" id="PR00505">
    <property type="entry name" value="D12N6MTFRASE"/>
</dbReference>
<evidence type="ECO:0000256" key="6">
    <source>
        <dbReference type="ARBA" id="ARBA00047942"/>
    </source>
</evidence>
<organism evidence="9 10">
    <name type="scientific">Simkania negevensis (strain ATCC VR-1471 / DSM 27360 / Z)</name>
    <dbReference type="NCBI Taxonomy" id="331113"/>
    <lineage>
        <taxon>Bacteria</taxon>
        <taxon>Pseudomonadati</taxon>
        <taxon>Chlamydiota</taxon>
        <taxon>Chlamydiia</taxon>
        <taxon>Parachlamydiales</taxon>
        <taxon>Simkaniaceae</taxon>
        <taxon>Simkania</taxon>
    </lineage>
</organism>
<evidence type="ECO:0000256" key="3">
    <source>
        <dbReference type="ARBA" id="ARBA00022603"/>
    </source>
</evidence>
<evidence type="ECO:0000256" key="4">
    <source>
        <dbReference type="ARBA" id="ARBA00022679"/>
    </source>
</evidence>
<dbReference type="Proteomes" id="UP000000496">
    <property type="component" value="Chromosome gsn.131"/>
</dbReference>
<dbReference type="STRING" id="331113.SNE_A00110"/>
<feature type="binding site" evidence="7">
    <location>
        <position position="20"/>
    </location>
    <ligand>
        <name>S-adenosyl-L-methionine</name>
        <dbReference type="ChEBI" id="CHEBI:59789"/>
    </ligand>
</feature>
<dbReference type="PANTHER" id="PTHR30481">
    <property type="entry name" value="DNA ADENINE METHYLASE"/>
    <property type="match status" value="1"/>
</dbReference>
<comment type="similarity">
    <text evidence="1 8">Belongs to the N(4)/N(6)-methyltransferase family.</text>
</comment>
<name>F8L508_SIMNZ</name>
<keyword evidence="4 8" id="KW-0808">Transferase</keyword>
<dbReference type="PROSITE" id="PS00092">
    <property type="entry name" value="N6_MTASE"/>
    <property type="match status" value="1"/>
</dbReference>
<protein>
    <recommendedName>
        <fullName evidence="2 8">Site-specific DNA-methyltransferase (adenine-specific)</fullName>
        <ecNumber evidence="2 8">2.1.1.72</ecNumber>
    </recommendedName>
</protein>
<proteinExistence type="inferred from homology"/>
<dbReference type="InterPro" id="IPR012327">
    <property type="entry name" value="MeTrfase_D12"/>
</dbReference>
<dbReference type="Pfam" id="PF02086">
    <property type="entry name" value="MethyltransfD12"/>
    <property type="match status" value="1"/>
</dbReference>
<dbReference type="PIRSF" id="PIRSF000398">
    <property type="entry name" value="M_m6A_EcoRV"/>
    <property type="match status" value="1"/>
</dbReference>
<dbReference type="REBASE" id="37546">
    <property type="entry name" value="M.SneZORF110P"/>
</dbReference>
<keyword evidence="3 8" id="KW-0489">Methyltransferase</keyword>
<dbReference type="GO" id="GO:1904047">
    <property type="term" value="F:S-adenosyl-L-methionine binding"/>
    <property type="evidence" value="ECO:0007669"/>
    <property type="project" value="TreeGrafter"/>
</dbReference>
<dbReference type="GO" id="GO:0006298">
    <property type="term" value="P:mismatch repair"/>
    <property type="evidence" value="ECO:0007669"/>
    <property type="project" value="TreeGrafter"/>
</dbReference>
<dbReference type="GO" id="GO:0032259">
    <property type="term" value="P:methylation"/>
    <property type="evidence" value="ECO:0007669"/>
    <property type="project" value="UniProtKB-KW"/>
</dbReference>
<dbReference type="RefSeq" id="WP_013942356.1">
    <property type="nucleotide sequence ID" value="NC_015713.1"/>
</dbReference>
<evidence type="ECO:0000256" key="1">
    <source>
        <dbReference type="ARBA" id="ARBA00006594"/>
    </source>
</evidence>
<dbReference type="InterPro" id="IPR029063">
    <property type="entry name" value="SAM-dependent_MTases_sf"/>
</dbReference>
<dbReference type="GO" id="GO:0043565">
    <property type="term" value="F:sequence-specific DNA binding"/>
    <property type="evidence" value="ECO:0007669"/>
    <property type="project" value="TreeGrafter"/>
</dbReference>
<dbReference type="EC" id="2.1.1.72" evidence="2 8"/>
<dbReference type="EMBL" id="FR872582">
    <property type="protein sequence ID" value="CCB87889.1"/>
    <property type="molecule type" value="Genomic_DNA"/>
</dbReference>
<comment type="catalytic activity">
    <reaction evidence="6 8">
        <text>a 2'-deoxyadenosine in DNA + S-adenosyl-L-methionine = an N(6)-methyl-2'-deoxyadenosine in DNA + S-adenosyl-L-homocysteine + H(+)</text>
        <dbReference type="Rhea" id="RHEA:15197"/>
        <dbReference type="Rhea" id="RHEA-COMP:12418"/>
        <dbReference type="Rhea" id="RHEA-COMP:12419"/>
        <dbReference type="ChEBI" id="CHEBI:15378"/>
        <dbReference type="ChEBI" id="CHEBI:57856"/>
        <dbReference type="ChEBI" id="CHEBI:59789"/>
        <dbReference type="ChEBI" id="CHEBI:90615"/>
        <dbReference type="ChEBI" id="CHEBI:90616"/>
        <dbReference type="EC" id="2.1.1.72"/>
    </reaction>
</comment>
<dbReference type="GO" id="GO:0009307">
    <property type="term" value="P:DNA restriction-modification system"/>
    <property type="evidence" value="ECO:0007669"/>
    <property type="project" value="InterPro"/>
</dbReference>
<dbReference type="Gene3D" id="1.10.1020.10">
    <property type="entry name" value="Adenine-specific Methyltransferase, Domain 2"/>
    <property type="match status" value="1"/>
</dbReference>
<keyword evidence="10" id="KW-1185">Reference proteome</keyword>